<comment type="caution">
    <text evidence="1">The sequence shown here is derived from an EMBL/GenBank/DDBJ whole genome shotgun (WGS) entry which is preliminary data.</text>
</comment>
<sequence length="318" mass="35778">MYPPKGLYMPVFYRLCRHIHRRCLVTTKESLEIAKIPSEIKNGAPPETAGETLRVTGGKLSLFTPKVDELPSDMEPLASRDVPVIDKSSFKNYLIVPQLGIKSLFSSQEVKLCENSPIPYKEYVPGTVHAHHYPLFLLPTEYSARISSDIYAASYTEDSRNYKFEGDRRLPLSIGNCAIPHPPQPLLYAILGRPTLLLLFSGNPPNSDATTALLWKNRLEHDINTVAVLNSPSGKLLSFAHKRYLNTLASTIVDKCLFMSIVKSLSVQSTVNMHQYRKELPSLLLIDKSGYIRWHAIGKPTRESSFILNESIKQVLKE</sequence>
<dbReference type="eggNOG" id="ENOG502QXCH">
    <property type="taxonomic scope" value="Eukaryota"/>
</dbReference>
<dbReference type="KEGG" id="beq:BEWA_050520"/>
<dbReference type="OrthoDB" id="1711136at2759"/>
<proteinExistence type="predicted"/>
<accession>L1LBD7</accession>
<dbReference type="Proteomes" id="UP000031512">
    <property type="component" value="Unassembled WGS sequence"/>
</dbReference>
<name>L1LBD7_THEEQ</name>
<protein>
    <submittedName>
        <fullName evidence="1">Uncharacterized protein</fullName>
    </submittedName>
</protein>
<keyword evidence="2" id="KW-1185">Reference proteome</keyword>
<dbReference type="VEuPathDB" id="PiroplasmaDB:BEWA_050520"/>
<dbReference type="GeneID" id="15804989"/>
<reference evidence="1 2" key="1">
    <citation type="journal article" date="2012" name="BMC Genomics">
        <title>Comparative genomic analysis and phylogenetic position of Theileria equi.</title>
        <authorList>
            <person name="Kappmeyer L.S."/>
            <person name="Thiagarajan M."/>
            <person name="Herndon D.R."/>
            <person name="Ramsay J.D."/>
            <person name="Caler E."/>
            <person name="Djikeng A."/>
            <person name="Gillespie J.J."/>
            <person name="Lau A.O."/>
            <person name="Roalson E.H."/>
            <person name="Silva J.C."/>
            <person name="Silva M.G."/>
            <person name="Suarez C.E."/>
            <person name="Ueti M.W."/>
            <person name="Nene V.M."/>
            <person name="Mealey R.H."/>
            <person name="Knowles D.P."/>
            <person name="Brayton K.A."/>
        </authorList>
    </citation>
    <scope>NUCLEOTIDE SEQUENCE [LARGE SCALE GENOMIC DNA]</scope>
    <source>
        <strain evidence="1 2">WA</strain>
    </source>
</reference>
<dbReference type="RefSeq" id="XP_004832036.1">
    <property type="nucleotide sequence ID" value="XM_004831979.1"/>
</dbReference>
<evidence type="ECO:0000313" key="1">
    <source>
        <dbReference type="EMBL" id="EKX72584.1"/>
    </source>
</evidence>
<dbReference type="AlphaFoldDB" id="L1LBD7"/>
<gene>
    <name evidence="1" type="ORF">BEWA_050520</name>
</gene>
<evidence type="ECO:0000313" key="2">
    <source>
        <dbReference type="Proteomes" id="UP000031512"/>
    </source>
</evidence>
<organism evidence="1 2">
    <name type="scientific">Theileria equi strain WA</name>
    <dbReference type="NCBI Taxonomy" id="1537102"/>
    <lineage>
        <taxon>Eukaryota</taxon>
        <taxon>Sar</taxon>
        <taxon>Alveolata</taxon>
        <taxon>Apicomplexa</taxon>
        <taxon>Aconoidasida</taxon>
        <taxon>Piroplasmida</taxon>
        <taxon>Theileriidae</taxon>
        <taxon>Theileria</taxon>
    </lineage>
</organism>
<dbReference type="EMBL" id="ACOU01000007">
    <property type="protein sequence ID" value="EKX72584.1"/>
    <property type="molecule type" value="Genomic_DNA"/>
</dbReference>